<proteinExistence type="inferred from homology"/>
<organism evidence="3 4">
    <name type="scientific">Aspergillus ruber (strain CBS 135680)</name>
    <dbReference type="NCBI Taxonomy" id="1388766"/>
    <lineage>
        <taxon>Eukaryota</taxon>
        <taxon>Fungi</taxon>
        <taxon>Dikarya</taxon>
        <taxon>Ascomycota</taxon>
        <taxon>Pezizomycotina</taxon>
        <taxon>Eurotiomycetes</taxon>
        <taxon>Eurotiomycetidae</taxon>
        <taxon>Eurotiales</taxon>
        <taxon>Aspergillaceae</taxon>
        <taxon>Aspergillus</taxon>
        <taxon>Aspergillus subgen. Aspergillus</taxon>
    </lineage>
</organism>
<accession>A0A017SFK5</accession>
<dbReference type="Gene3D" id="3.40.50.720">
    <property type="entry name" value="NAD(P)-binding Rossmann-like Domain"/>
    <property type="match status" value="1"/>
</dbReference>
<dbReference type="AlphaFoldDB" id="A0A017SFK5"/>
<dbReference type="InterPro" id="IPR047122">
    <property type="entry name" value="Trans-enoyl_RdTase-like"/>
</dbReference>
<evidence type="ECO:0000256" key="2">
    <source>
        <dbReference type="ARBA" id="ARBA00023002"/>
    </source>
</evidence>
<reference evidence="4" key="1">
    <citation type="journal article" date="2014" name="Nat. Commun.">
        <title>Genomic adaptations of the halophilic Dead Sea filamentous fungus Eurotium rubrum.</title>
        <authorList>
            <person name="Kis-Papo T."/>
            <person name="Weig A.R."/>
            <person name="Riley R."/>
            <person name="Persoh D."/>
            <person name="Salamov A."/>
            <person name="Sun H."/>
            <person name="Lipzen A."/>
            <person name="Wasser S.P."/>
            <person name="Rambold G."/>
            <person name="Grigoriev I.V."/>
            <person name="Nevo E."/>
        </authorList>
    </citation>
    <scope>NUCLEOTIDE SEQUENCE [LARGE SCALE GENOMIC DNA]</scope>
    <source>
        <strain evidence="4">CBS 135680</strain>
    </source>
</reference>
<dbReference type="RefSeq" id="XP_040639209.1">
    <property type="nucleotide sequence ID" value="XM_040786323.1"/>
</dbReference>
<dbReference type="OrthoDB" id="48317at2759"/>
<dbReference type="SUPFAM" id="SSF51735">
    <property type="entry name" value="NAD(P)-binding Rossmann-fold domains"/>
    <property type="match status" value="1"/>
</dbReference>
<protein>
    <submittedName>
        <fullName evidence="3">Putative zinc binding dehydrogenase</fullName>
    </submittedName>
</protein>
<name>A0A017SFK5_ASPRC</name>
<evidence type="ECO:0000256" key="1">
    <source>
        <dbReference type="ARBA" id="ARBA00008072"/>
    </source>
</evidence>
<evidence type="ECO:0000313" key="3">
    <source>
        <dbReference type="EMBL" id="EYE95521.1"/>
    </source>
</evidence>
<dbReference type="HOGENOM" id="CLU_026673_16_5_1"/>
<keyword evidence="2" id="KW-0560">Oxidoreductase</keyword>
<dbReference type="PANTHER" id="PTHR45348:SF2">
    <property type="entry name" value="ZINC-TYPE ALCOHOL DEHYDROGENASE-LIKE PROTEIN C2E1P3.01"/>
    <property type="match status" value="1"/>
</dbReference>
<dbReference type="STRING" id="1388766.A0A017SFK5"/>
<dbReference type="EMBL" id="KK088421">
    <property type="protein sequence ID" value="EYE95521.1"/>
    <property type="molecule type" value="Genomic_DNA"/>
</dbReference>
<dbReference type="SUPFAM" id="SSF50129">
    <property type="entry name" value="GroES-like"/>
    <property type="match status" value="1"/>
</dbReference>
<dbReference type="Proteomes" id="UP000019804">
    <property type="component" value="Unassembled WGS sequence"/>
</dbReference>
<gene>
    <name evidence="3" type="ORF">EURHEDRAFT_514958</name>
</gene>
<dbReference type="PANTHER" id="PTHR45348">
    <property type="entry name" value="HYPOTHETICAL OXIDOREDUCTASE (EUROFUNG)"/>
    <property type="match status" value="1"/>
</dbReference>
<dbReference type="Gene3D" id="3.90.180.10">
    <property type="entry name" value="Medium-chain alcohol dehydrogenases, catalytic domain"/>
    <property type="match status" value="1"/>
</dbReference>
<sequence>MSILNSGVWLLKSSGEFVAKEAPFSRAGGDEIVIQNKAVAINLMDWKFQIFRPHLPFPKHYPFMREGYGIGRNVTAFKKGDRAVGETNWFLTNDTRDSAFQNYSICKTSVCPLTLSTAAMGLCPTRRLEISLLQTTKPNLIHQVVLIWSGSSSTGSAAIELTVTSEFVKRLGATAVLDYDNESIAQDLVQTIKETFGEFVGALDTVGEEMTWRGCAEVVKGLGGDRVGSNLSAGFMNVPDGVEVVGVNYTAHLLNNKEIVEGVWGHFVPESLKNGSLKPASNPQAIGKGLEKIPEGVALCQSEISAGNAVVTL</sequence>
<dbReference type="GO" id="GO:0016651">
    <property type="term" value="F:oxidoreductase activity, acting on NAD(P)H"/>
    <property type="evidence" value="ECO:0007669"/>
    <property type="project" value="InterPro"/>
</dbReference>
<dbReference type="InterPro" id="IPR011032">
    <property type="entry name" value="GroES-like_sf"/>
</dbReference>
<dbReference type="InterPro" id="IPR036291">
    <property type="entry name" value="NAD(P)-bd_dom_sf"/>
</dbReference>
<dbReference type="GeneID" id="63701447"/>
<evidence type="ECO:0000313" key="4">
    <source>
        <dbReference type="Proteomes" id="UP000019804"/>
    </source>
</evidence>
<comment type="similarity">
    <text evidence="1">Belongs to the zinc-containing alcohol dehydrogenase family.</text>
</comment>
<keyword evidence="4" id="KW-1185">Reference proteome</keyword>